<name>A0A845DA50_9BACT</name>
<dbReference type="Pfam" id="PF00586">
    <property type="entry name" value="AIRS"/>
    <property type="match status" value="1"/>
</dbReference>
<keyword evidence="5 12" id="KW-0436">Ligase</keyword>
<dbReference type="AlphaFoldDB" id="A0A845DA50"/>
<protein>
    <recommendedName>
        <fullName evidence="4 12">Phosphoribosylformylglycinamidine cyclo-ligase</fullName>
        <ecNumber evidence="3 12">6.3.3.1</ecNumber>
    </recommendedName>
    <alternativeName>
        <fullName evidence="9 12">AIR synthase</fullName>
    </alternativeName>
    <alternativeName>
        <fullName evidence="10 12">AIRS</fullName>
    </alternativeName>
    <alternativeName>
        <fullName evidence="8 12">Phosphoribosyl-aminoimidazole synthetase</fullName>
    </alternativeName>
</protein>
<dbReference type="GO" id="GO:0004641">
    <property type="term" value="F:phosphoribosylformylglycinamidine cyclo-ligase activity"/>
    <property type="evidence" value="ECO:0007669"/>
    <property type="project" value="UniProtKB-UniRule"/>
</dbReference>
<reference evidence="15 16" key="1">
    <citation type="submission" date="2019-09" db="EMBL/GenBank/DDBJ databases">
        <title>Characterisation of the sponge microbiome using genome-centric metagenomics.</title>
        <authorList>
            <person name="Engelberts J.P."/>
            <person name="Robbins S.J."/>
            <person name="De Goeij J.M."/>
            <person name="Aranda M."/>
            <person name="Bell S.C."/>
            <person name="Webster N.S."/>
        </authorList>
    </citation>
    <scope>NUCLEOTIDE SEQUENCE [LARGE SCALE GENOMIC DNA]</scope>
    <source>
        <strain evidence="15">SB0662_bin_43</strain>
    </source>
</reference>
<evidence type="ECO:0000259" key="14">
    <source>
        <dbReference type="Pfam" id="PF02769"/>
    </source>
</evidence>
<comment type="catalytic activity">
    <reaction evidence="11 12">
        <text>2-formamido-N(1)-(5-O-phospho-beta-D-ribosyl)acetamidine + ATP = 5-amino-1-(5-phospho-beta-D-ribosyl)imidazole + ADP + phosphate + H(+)</text>
        <dbReference type="Rhea" id="RHEA:23032"/>
        <dbReference type="ChEBI" id="CHEBI:15378"/>
        <dbReference type="ChEBI" id="CHEBI:30616"/>
        <dbReference type="ChEBI" id="CHEBI:43474"/>
        <dbReference type="ChEBI" id="CHEBI:137981"/>
        <dbReference type="ChEBI" id="CHEBI:147287"/>
        <dbReference type="ChEBI" id="CHEBI:456216"/>
        <dbReference type="EC" id="6.3.3.1"/>
    </reaction>
</comment>
<dbReference type="Gene3D" id="3.30.1330.10">
    <property type="entry name" value="PurM-like, N-terminal domain"/>
    <property type="match status" value="1"/>
</dbReference>
<dbReference type="GO" id="GO:0046084">
    <property type="term" value="P:adenine biosynthetic process"/>
    <property type="evidence" value="ECO:0007669"/>
    <property type="project" value="TreeGrafter"/>
</dbReference>
<dbReference type="GO" id="GO:0005524">
    <property type="term" value="F:ATP binding"/>
    <property type="evidence" value="ECO:0007669"/>
    <property type="project" value="UniProtKB-KW"/>
</dbReference>
<evidence type="ECO:0000256" key="9">
    <source>
        <dbReference type="ARBA" id="ARBA00032931"/>
    </source>
</evidence>
<evidence type="ECO:0000256" key="5">
    <source>
        <dbReference type="ARBA" id="ARBA00022598"/>
    </source>
</evidence>
<evidence type="ECO:0000259" key="13">
    <source>
        <dbReference type="Pfam" id="PF00586"/>
    </source>
</evidence>
<dbReference type="PANTHER" id="PTHR10520:SF12">
    <property type="entry name" value="TRIFUNCTIONAL PURINE BIOSYNTHETIC PROTEIN ADENOSINE-3"/>
    <property type="match status" value="1"/>
</dbReference>
<dbReference type="InterPro" id="IPR010918">
    <property type="entry name" value="PurM-like_C_dom"/>
</dbReference>
<dbReference type="PANTHER" id="PTHR10520">
    <property type="entry name" value="TRIFUNCTIONAL PURINE BIOSYNTHETIC PROTEIN ADENOSINE-3-RELATED"/>
    <property type="match status" value="1"/>
</dbReference>
<comment type="subcellular location">
    <subcellularLocation>
        <location evidence="12">Cytoplasm</location>
    </subcellularLocation>
</comment>
<keyword evidence="6 12" id="KW-0547">Nucleotide-binding</keyword>
<dbReference type="CDD" id="cd02196">
    <property type="entry name" value="PurM"/>
    <property type="match status" value="1"/>
</dbReference>
<accession>A0A845DA50</accession>
<evidence type="ECO:0000256" key="1">
    <source>
        <dbReference type="ARBA" id="ARBA00004686"/>
    </source>
</evidence>
<feature type="domain" description="PurM-like C-terminal" evidence="14">
    <location>
        <begin position="174"/>
        <end position="320"/>
    </location>
</feature>
<dbReference type="InterPro" id="IPR016188">
    <property type="entry name" value="PurM-like_N"/>
</dbReference>
<keyword evidence="12" id="KW-0963">Cytoplasm</keyword>
<sequence>MKKLYKQAGVSIEENDYLIPRYRTISKTATRPEVINEIGTFSGLFKLKKYTNPVLVASTDGVGTKVMLAKQYNTLDTIGHDIVNHCVNDILTSGAEPLFFLDYLATNGLTKQQKLKIVQGIADACKKNNTALLGGETADMNDLYPKGEFDLAGTIVGVVEKNSLIDTKSIKPRDSILALPSNGLHTNGYSLARKALPKRLNNKDRTLLGEPLKQALMRSHPSYLNDLKPHLAVIKGIAHITGGGIEGNIKRILPKNTIAKIDKTTWSIPPIFQLIQKHGKVSDKEMFQVFNMGIGIAFIVNQRHRKQLMRKLPHCIEIGYIA</sequence>
<evidence type="ECO:0000256" key="8">
    <source>
        <dbReference type="ARBA" id="ARBA00031908"/>
    </source>
</evidence>
<evidence type="ECO:0000256" key="10">
    <source>
        <dbReference type="ARBA" id="ARBA00033093"/>
    </source>
</evidence>
<feature type="domain" description="PurM-like N-terminal" evidence="13">
    <location>
        <begin position="54"/>
        <end position="159"/>
    </location>
</feature>
<evidence type="ECO:0000256" key="11">
    <source>
        <dbReference type="ARBA" id="ARBA00049057"/>
    </source>
</evidence>
<dbReference type="GO" id="GO:0006189">
    <property type="term" value="P:'de novo' IMP biosynthetic process"/>
    <property type="evidence" value="ECO:0007669"/>
    <property type="project" value="UniProtKB-UniRule"/>
</dbReference>
<dbReference type="Proteomes" id="UP000449092">
    <property type="component" value="Unassembled WGS sequence"/>
</dbReference>
<dbReference type="EC" id="6.3.3.1" evidence="3 12"/>
<dbReference type="SUPFAM" id="SSF55326">
    <property type="entry name" value="PurM N-terminal domain-like"/>
    <property type="match status" value="1"/>
</dbReference>
<comment type="similarity">
    <text evidence="2 12">Belongs to the AIR synthase family.</text>
</comment>
<dbReference type="Gene3D" id="3.90.650.10">
    <property type="entry name" value="PurM-like C-terminal domain"/>
    <property type="match status" value="1"/>
</dbReference>
<dbReference type="GO" id="GO:0004637">
    <property type="term" value="F:phosphoribosylamine-glycine ligase activity"/>
    <property type="evidence" value="ECO:0007669"/>
    <property type="project" value="TreeGrafter"/>
</dbReference>
<proteinExistence type="inferred from homology"/>
<dbReference type="InterPro" id="IPR004733">
    <property type="entry name" value="PurM_cligase"/>
</dbReference>
<comment type="pathway">
    <text evidence="1 12">Purine metabolism; IMP biosynthesis via de novo pathway; 5-amino-1-(5-phospho-D-ribosyl)imidazole from N(2)-formyl-N(1)-(5-phospho-D-ribosyl)glycinamide: step 2/2.</text>
</comment>
<keyword evidence="12" id="KW-0658">Purine biosynthesis</keyword>
<dbReference type="NCBIfam" id="TIGR00878">
    <property type="entry name" value="purM"/>
    <property type="match status" value="1"/>
</dbReference>
<comment type="caution">
    <text evidence="15">The sequence shown here is derived from an EMBL/GenBank/DDBJ whole genome shotgun (WGS) entry which is preliminary data.</text>
</comment>
<dbReference type="EMBL" id="VXOY01000017">
    <property type="protein sequence ID" value="MYE38275.1"/>
    <property type="molecule type" value="Genomic_DNA"/>
</dbReference>
<dbReference type="InterPro" id="IPR036921">
    <property type="entry name" value="PurM-like_N_sf"/>
</dbReference>
<evidence type="ECO:0000313" key="15">
    <source>
        <dbReference type="EMBL" id="MYE38275.1"/>
    </source>
</evidence>
<dbReference type="GO" id="GO:0005829">
    <property type="term" value="C:cytosol"/>
    <property type="evidence" value="ECO:0007669"/>
    <property type="project" value="TreeGrafter"/>
</dbReference>
<evidence type="ECO:0000256" key="7">
    <source>
        <dbReference type="ARBA" id="ARBA00022840"/>
    </source>
</evidence>
<dbReference type="Pfam" id="PF02769">
    <property type="entry name" value="AIRS_C"/>
    <property type="match status" value="1"/>
</dbReference>
<keyword evidence="7 12" id="KW-0067">ATP-binding</keyword>
<dbReference type="InterPro" id="IPR036676">
    <property type="entry name" value="PurM-like_C_sf"/>
</dbReference>
<organism evidence="15 16">
    <name type="scientific">Candidatus Spechtbacteria bacterium SB0662_bin_43</name>
    <dbReference type="NCBI Taxonomy" id="2604897"/>
    <lineage>
        <taxon>Bacteria</taxon>
        <taxon>Candidatus Spechtiibacteriota</taxon>
    </lineage>
</organism>
<evidence type="ECO:0000256" key="4">
    <source>
        <dbReference type="ARBA" id="ARBA00020367"/>
    </source>
</evidence>
<dbReference type="HAMAP" id="MF_00741">
    <property type="entry name" value="AIRS"/>
    <property type="match status" value="1"/>
</dbReference>
<evidence type="ECO:0000256" key="6">
    <source>
        <dbReference type="ARBA" id="ARBA00022741"/>
    </source>
</evidence>
<dbReference type="SUPFAM" id="SSF56042">
    <property type="entry name" value="PurM C-terminal domain-like"/>
    <property type="match status" value="1"/>
</dbReference>
<dbReference type="UniPathway" id="UPA00074">
    <property type="reaction ID" value="UER00129"/>
</dbReference>
<evidence type="ECO:0000313" key="16">
    <source>
        <dbReference type="Proteomes" id="UP000449092"/>
    </source>
</evidence>
<dbReference type="FunFam" id="3.30.1330.10:FF:000001">
    <property type="entry name" value="Phosphoribosylformylglycinamidine cyclo-ligase"/>
    <property type="match status" value="1"/>
</dbReference>
<gene>
    <name evidence="12" type="primary">purM</name>
    <name evidence="15" type="ORF">F4X82_02025</name>
</gene>
<evidence type="ECO:0000256" key="12">
    <source>
        <dbReference type="HAMAP-Rule" id="MF_00741"/>
    </source>
</evidence>
<evidence type="ECO:0000256" key="2">
    <source>
        <dbReference type="ARBA" id="ARBA00010280"/>
    </source>
</evidence>
<evidence type="ECO:0000256" key="3">
    <source>
        <dbReference type="ARBA" id="ARBA00013047"/>
    </source>
</evidence>